<evidence type="ECO:0000313" key="11">
    <source>
        <dbReference type="Proteomes" id="UP000193218"/>
    </source>
</evidence>
<feature type="transmembrane region" description="Helical" evidence="8">
    <location>
        <begin position="60"/>
        <end position="80"/>
    </location>
</feature>
<organism evidence="10 11">
    <name type="scientific">Kockovaella imperatae</name>
    <dbReference type="NCBI Taxonomy" id="4999"/>
    <lineage>
        <taxon>Eukaryota</taxon>
        <taxon>Fungi</taxon>
        <taxon>Dikarya</taxon>
        <taxon>Basidiomycota</taxon>
        <taxon>Agaricomycotina</taxon>
        <taxon>Tremellomycetes</taxon>
        <taxon>Tremellales</taxon>
        <taxon>Cuniculitremaceae</taxon>
        <taxon>Kockovaella</taxon>
    </lineage>
</organism>
<keyword evidence="4 8" id="KW-0812">Transmembrane</keyword>
<reference evidence="10 11" key="1">
    <citation type="submission" date="2017-03" db="EMBL/GenBank/DDBJ databases">
        <title>Widespread Adenine N6-methylation of Active Genes in Fungi.</title>
        <authorList>
            <consortium name="DOE Joint Genome Institute"/>
            <person name="Mondo S.J."/>
            <person name="Dannebaum R.O."/>
            <person name="Kuo R.C."/>
            <person name="Louie K.B."/>
            <person name="Bewick A.J."/>
            <person name="Labutti K."/>
            <person name="Haridas S."/>
            <person name="Kuo A."/>
            <person name="Salamov A."/>
            <person name="Ahrendt S.R."/>
            <person name="Lau R."/>
            <person name="Bowen B.P."/>
            <person name="Lipzen A."/>
            <person name="Sullivan W."/>
            <person name="Andreopoulos W.B."/>
            <person name="Clum A."/>
            <person name="Lindquist E."/>
            <person name="Daum C."/>
            <person name="Northen T.R."/>
            <person name="Ramamoorthy G."/>
            <person name="Schmitz R.J."/>
            <person name="Gryganskyi A."/>
            <person name="Culley D."/>
            <person name="Magnuson J."/>
            <person name="James T.Y."/>
            <person name="O'Malley M.A."/>
            <person name="Stajich J.E."/>
            <person name="Spatafora J.W."/>
            <person name="Visel A."/>
            <person name="Grigoriev I.V."/>
        </authorList>
    </citation>
    <scope>NUCLEOTIDE SEQUENCE [LARGE SCALE GENOMIC DNA]</scope>
    <source>
        <strain evidence="10 11">NRRL Y-17943</strain>
    </source>
</reference>
<dbReference type="OrthoDB" id="413079at2759"/>
<dbReference type="FunFam" id="1.20.1250.20:FF:000286">
    <property type="entry name" value="MFS efflux transporter"/>
    <property type="match status" value="1"/>
</dbReference>
<dbReference type="Proteomes" id="UP000193218">
    <property type="component" value="Unassembled WGS sequence"/>
</dbReference>
<feature type="transmembrane region" description="Helical" evidence="8">
    <location>
        <begin position="326"/>
        <end position="346"/>
    </location>
</feature>
<feature type="transmembrane region" description="Helical" evidence="8">
    <location>
        <begin position="151"/>
        <end position="174"/>
    </location>
</feature>
<keyword evidence="3" id="KW-0813">Transport</keyword>
<dbReference type="Pfam" id="PF07690">
    <property type="entry name" value="MFS_1"/>
    <property type="match status" value="1"/>
</dbReference>
<dbReference type="InParanoid" id="A0A1Y1U6Z5"/>
<dbReference type="PROSITE" id="PS50850">
    <property type="entry name" value="MFS"/>
    <property type="match status" value="1"/>
</dbReference>
<evidence type="ECO:0000256" key="3">
    <source>
        <dbReference type="ARBA" id="ARBA00022448"/>
    </source>
</evidence>
<dbReference type="SUPFAM" id="SSF103473">
    <property type="entry name" value="MFS general substrate transporter"/>
    <property type="match status" value="1"/>
</dbReference>
<evidence type="ECO:0000256" key="2">
    <source>
        <dbReference type="ARBA" id="ARBA00008335"/>
    </source>
</evidence>
<proteinExistence type="inferred from homology"/>
<dbReference type="STRING" id="4999.A0A1Y1U6Z5"/>
<feature type="transmembrane region" description="Helical" evidence="8">
    <location>
        <begin position="352"/>
        <end position="371"/>
    </location>
</feature>
<feature type="transmembrane region" description="Helical" evidence="8">
    <location>
        <begin position="301"/>
        <end position="319"/>
    </location>
</feature>
<keyword evidence="5 8" id="KW-1133">Transmembrane helix</keyword>
<sequence length="442" mass="47934">MAMMETGRVVGKPKKRSPPSEKRMKWMLATMAMMMILEGWNDGSLGPVIPALQDYYHVDYMHISMIFILTFCGCFIAGFGNIWLDDALGFGYTATFGSACQGMSYIVNVWGPPFPIFVAAFIFTGFGFALQDAQCNALCSRLPNASTKLSLLHACFGLGAFIAPFFATAFVQAYRQKVYLYFWMPFGVAAITVTLLVLVFQGRSVDDVVESESSEKAMDDEAAVPLVESGKDVLREEEEKKEVISGTDKLRRLFSDSAIMYILLFIIVYVGYEVAIGGWAVTFLIDARGASLDSGYVSAGYYGGIAAGRAILIPVTNALGHRRAIFVYLIAAILLEVCIMLAPSIFIDAVAFSLVGVVIGPIYPAAIVVITEIIPLNLQSGTIGLMGALGGAGSAMMPFIVGALSDFLGIWVLQPVCILLMIGDLILWILIARKEKIAPSIR</sequence>
<dbReference type="PANTHER" id="PTHR23514:SF3">
    <property type="entry name" value="BYPASS OF STOP CODON PROTEIN 6"/>
    <property type="match status" value="1"/>
</dbReference>
<dbReference type="Gene3D" id="1.20.1250.20">
    <property type="entry name" value="MFS general substrate transporter like domains"/>
    <property type="match status" value="1"/>
</dbReference>
<dbReference type="EMBL" id="NBSH01000017">
    <property type="protein sequence ID" value="ORX33800.1"/>
    <property type="molecule type" value="Genomic_DNA"/>
</dbReference>
<dbReference type="GO" id="GO:0012505">
    <property type="term" value="C:endomembrane system"/>
    <property type="evidence" value="ECO:0007669"/>
    <property type="project" value="UniProtKB-SubCell"/>
</dbReference>
<keyword evidence="6 8" id="KW-0472">Membrane</keyword>
<evidence type="ECO:0000256" key="1">
    <source>
        <dbReference type="ARBA" id="ARBA00004127"/>
    </source>
</evidence>
<accession>A0A1Y1U6Z5</accession>
<evidence type="ECO:0000256" key="6">
    <source>
        <dbReference type="ARBA" id="ARBA00023136"/>
    </source>
</evidence>
<evidence type="ECO:0000256" key="8">
    <source>
        <dbReference type="SAM" id="Phobius"/>
    </source>
</evidence>
<dbReference type="GO" id="GO:0022857">
    <property type="term" value="F:transmembrane transporter activity"/>
    <property type="evidence" value="ECO:0007669"/>
    <property type="project" value="InterPro"/>
</dbReference>
<dbReference type="RefSeq" id="XP_021868099.1">
    <property type="nucleotide sequence ID" value="XM_022014199.1"/>
</dbReference>
<dbReference type="InterPro" id="IPR036259">
    <property type="entry name" value="MFS_trans_sf"/>
</dbReference>
<evidence type="ECO:0000256" key="4">
    <source>
        <dbReference type="ARBA" id="ARBA00022692"/>
    </source>
</evidence>
<keyword evidence="11" id="KW-1185">Reference proteome</keyword>
<name>A0A1Y1U6Z5_9TREE</name>
<comment type="similarity">
    <text evidence="2">Belongs to the major facilitator superfamily.</text>
</comment>
<evidence type="ECO:0000256" key="5">
    <source>
        <dbReference type="ARBA" id="ARBA00022989"/>
    </source>
</evidence>
<feature type="transmembrane region" description="Helical" evidence="8">
    <location>
        <begin position="113"/>
        <end position="130"/>
    </location>
</feature>
<feature type="transmembrane region" description="Helical" evidence="8">
    <location>
        <begin position="258"/>
        <end position="281"/>
    </location>
</feature>
<feature type="transmembrane region" description="Helical" evidence="8">
    <location>
        <begin position="180"/>
        <end position="200"/>
    </location>
</feature>
<dbReference type="GO" id="GO:0016020">
    <property type="term" value="C:membrane"/>
    <property type="evidence" value="ECO:0007669"/>
    <property type="project" value="TreeGrafter"/>
</dbReference>
<dbReference type="InterPro" id="IPR020846">
    <property type="entry name" value="MFS_dom"/>
</dbReference>
<dbReference type="InterPro" id="IPR051788">
    <property type="entry name" value="MFS_Transporter"/>
</dbReference>
<dbReference type="InterPro" id="IPR011701">
    <property type="entry name" value="MFS"/>
</dbReference>
<gene>
    <name evidence="10" type="ORF">BD324DRAFT_610448</name>
</gene>
<feature type="domain" description="Major facilitator superfamily (MFS) profile" evidence="9">
    <location>
        <begin position="259"/>
        <end position="442"/>
    </location>
</feature>
<evidence type="ECO:0000259" key="9">
    <source>
        <dbReference type="PROSITE" id="PS50850"/>
    </source>
</evidence>
<dbReference type="GeneID" id="33556007"/>
<feature type="region of interest" description="Disordered" evidence="7">
    <location>
        <begin position="1"/>
        <end position="21"/>
    </location>
</feature>
<dbReference type="PANTHER" id="PTHR23514">
    <property type="entry name" value="BYPASS OF STOP CODON PROTEIN 6"/>
    <property type="match status" value="1"/>
</dbReference>
<feature type="transmembrane region" description="Helical" evidence="8">
    <location>
        <begin position="410"/>
        <end position="432"/>
    </location>
</feature>
<evidence type="ECO:0000256" key="7">
    <source>
        <dbReference type="SAM" id="MobiDB-lite"/>
    </source>
</evidence>
<feature type="transmembrane region" description="Helical" evidence="8">
    <location>
        <begin position="383"/>
        <end position="404"/>
    </location>
</feature>
<protein>
    <submittedName>
        <fullName evidence="10">Major facilitator superfamily domain-containing protein</fullName>
    </submittedName>
</protein>
<dbReference type="AlphaFoldDB" id="A0A1Y1U6Z5"/>
<evidence type="ECO:0000313" key="10">
    <source>
        <dbReference type="EMBL" id="ORX33800.1"/>
    </source>
</evidence>
<comment type="caution">
    <text evidence="10">The sequence shown here is derived from an EMBL/GenBank/DDBJ whole genome shotgun (WGS) entry which is preliminary data.</text>
</comment>
<comment type="subcellular location">
    <subcellularLocation>
        <location evidence="1">Endomembrane system</location>
        <topology evidence="1">Multi-pass membrane protein</topology>
    </subcellularLocation>
</comment>